<evidence type="ECO:0000256" key="5">
    <source>
        <dbReference type="ARBA" id="ARBA00023329"/>
    </source>
</evidence>
<feature type="region of interest" description="Disordered" evidence="8">
    <location>
        <begin position="623"/>
        <end position="653"/>
    </location>
</feature>
<dbReference type="Gene3D" id="1.10.220.20">
    <property type="match status" value="1"/>
</dbReference>
<dbReference type="GO" id="GO:0030663">
    <property type="term" value="C:COPI-coated vesicle membrane"/>
    <property type="evidence" value="ECO:0007669"/>
    <property type="project" value="UniProtKB-SubCell"/>
</dbReference>
<protein>
    <submittedName>
        <fullName evidence="10">Guanyl-nucleotide exchange factor</fullName>
    </submittedName>
</protein>
<dbReference type="FunFam" id="1.10.220.20:FF:000002">
    <property type="entry name" value="Brefeldin A-inhibited guanine nucleotide-exchange protein 1"/>
    <property type="match status" value="1"/>
</dbReference>
<dbReference type="SMART" id="SM00222">
    <property type="entry name" value="Sec7"/>
    <property type="match status" value="1"/>
</dbReference>
<gene>
    <name evidence="10" type="ORF">TAPDE_000243</name>
</gene>
<evidence type="ECO:0000256" key="1">
    <source>
        <dbReference type="ARBA" id="ARBA00022448"/>
    </source>
</evidence>
<evidence type="ECO:0000256" key="7">
    <source>
        <dbReference type="ARBA" id="ARBA00060451"/>
    </source>
</evidence>
<evidence type="ECO:0000259" key="9">
    <source>
        <dbReference type="PROSITE" id="PS50190"/>
    </source>
</evidence>
<dbReference type="PROSITE" id="PS50190">
    <property type="entry name" value="SEC7"/>
    <property type="match status" value="1"/>
</dbReference>
<keyword evidence="3" id="KW-0653">Protein transport</keyword>
<name>R4X6G5_TAPDE</name>
<keyword evidence="1" id="KW-0813">Transport</keyword>
<dbReference type="InterPro" id="IPR032691">
    <property type="entry name" value="Mon2/Sec7/BIG1-like_HUS"/>
</dbReference>
<feature type="region of interest" description="Disordered" evidence="8">
    <location>
        <begin position="1153"/>
        <end position="1175"/>
    </location>
</feature>
<evidence type="ECO:0000313" key="10">
    <source>
        <dbReference type="EMBL" id="CCG80699.1"/>
    </source>
</evidence>
<dbReference type="Pfam" id="PF01369">
    <property type="entry name" value="Sec7"/>
    <property type="match status" value="1"/>
</dbReference>
<evidence type="ECO:0000256" key="8">
    <source>
        <dbReference type="SAM" id="MobiDB-lite"/>
    </source>
</evidence>
<keyword evidence="2" id="KW-0963">Cytoplasm</keyword>
<dbReference type="InterPro" id="IPR015403">
    <property type="entry name" value="Mon2/Sec7/BIG1-like_HDS"/>
</dbReference>
<organism evidence="10 11">
    <name type="scientific">Taphrina deformans (strain PYCC 5710 / ATCC 11124 / CBS 356.35 / IMI 108563 / JCM 9778 / NBRC 8474)</name>
    <name type="common">Peach leaf curl fungus</name>
    <name type="synonym">Lalaria deformans</name>
    <dbReference type="NCBI Taxonomy" id="1097556"/>
    <lineage>
        <taxon>Eukaryota</taxon>
        <taxon>Fungi</taxon>
        <taxon>Dikarya</taxon>
        <taxon>Ascomycota</taxon>
        <taxon>Taphrinomycotina</taxon>
        <taxon>Taphrinomycetes</taxon>
        <taxon>Taphrinales</taxon>
        <taxon>Taphrinaceae</taxon>
        <taxon>Taphrina</taxon>
    </lineage>
</organism>
<dbReference type="STRING" id="1097556.R4X6G5"/>
<comment type="caution">
    <text evidence="10">The sequence shown here is derived from an EMBL/GenBank/DDBJ whole genome shotgun (WGS) entry which is preliminary data.</text>
</comment>
<dbReference type="GO" id="GO:0012507">
    <property type="term" value="C:ER to Golgi transport vesicle membrane"/>
    <property type="evidence" value="ECO:0007669"/>
    <property type="project" value="UniProtKB-SubCell"/>
</dbReference>
<feature type="domain" description="SEC7" evidence="9">
    <location>
        <begin position="753"/>
        <end position="943"/>
    </location>
</feature>
<dbReference type="GO" id="GO:0032012">
    <property type="term" value="P:regulation of ARF protein signal transduction"/>
    <property type="evidence" value="ECO:0007669"/>
    <property type="project" value="InterPro"/>
</dbReference>
<dbReference type="GO" id="GO:0015031">
    <property type="term" value="P:protein transport"/>
    <property type="evidence" value="ECO:0007669"/>
    <property type="project" value="UniProtKB-KW"/>
</dbReference>
<dbReference type="VEuPathDB" id="FungiDB:TAPDE_000243"/>
<keyword evidence="11" id="KW-1185">Reference proteome</keyword>
<sequence>MSVADAVEPQSEDIVGDIVNAQTTRPSADDQLITPDRGVEAKTDEVSSAQKLEGHDQIIEGMLQPQEPSDVLVVEDTQVEAANKEIASLETTSITVESRSEVTEAQNGRPLTPNIPTITIEHATPVVLPNSISDTEEPIPSKAPLERKKILSSSSLYFVKKTMDIIASSREGKKKGQLKDLAQKVNEMVQTSAQNGVDPNVIFEPLRLCCLSQSVILTTQALDCIGKLIAVSFFDAPPPSIPAPIDADEDNVVPAHRADAPTRPLMDRVIDTICDCFQGEGTDEKVQLQIIKALLSAVLDEQEGTMIHQSPLLKAIRQTYNIFLLSRSTPTQSIAQGTLEQMVHAVFGRVKINATAGTPNGSTDDLRTTLRNSLVRRKTDEDPKVAGDQSPQEKVTLDSFARRQSFDQIPETNADSSLILSHDEILVKDAFLIFRSMCKLSTKTLAVDSIGDLKSHMVRSKLLSLHMIATILNRHMAIFLSPQVMIRSSATSQGIQFIQATKQYLCYALSRNAVSHIPQVFNVSCDIFWRMIDSLRGYLKKEIEVFMIEIYLPILEMRTSSYQQKLSFINVLSRLCSDPRALVEVYLNYDCDRGAMDNIYERIMNDLTKITATQVQLNVTQQQWQNRNNESSDPVSNRDHNRTPSLSTRNISGRAMDADMMPEEYQLKQVAMRCLISVLRSLIQWCESGMAMARQEADEDVQDEERPSEDLNRKPAPVKPYSPSTSVPGDVASRRRGITLSSEGVTSEDDPAEFENLKHRKTALIEAVKLFNFKPKKGVQALLRQGFLRDSDPKTIATFLLRTEGLNKATIGEYLGEGDAENVKIMHEFVDMLEFEGTKFVEALRRLLQTFRLPGEAQKIDRFMLKFAERYVSGNPGFFANADTAYILAFSVIMLNTDAHSTTLAKQKRMSKEDFLKNNRGIDDGKDLDSAFLEDVYNEIQTHEIVLKEEQDAALLNSVPTAAGQSFTANISSALATVGRDLQREAYVAASKEMANKSEARFKNLLKAQKKSSIRRSGSVFYSASHFEHVGPMFEVIWMPMLASLSGPLQMSDDIDTIANCLTGFKHSIRIVCLFDLSLARNAFVRTLAWFTSLNSIQDMKPKNILGVRALLEIALSEGNELKDSWKDVLTAVSQLERLQLLSSGIEEDMVPDMSKVQSRASQDTARSRSSFQATRNALKRTTSYSEAVAIEARSREITVAIDRIFTQSATLSGTAIMDFVKALSEVSAEEINSTANTDAPRMYSLQKVVEISYYNMARVRFEWSNIWIVLGAHFNEVGCNQNASIAFFALDALRQLSSRFLEIDELPHFKFQKDFLRPFEYILANNPILAIKDMVLQCLNQMIQARADNIKSGWQTMFGVFTFAAKEPYEQIVNIAFENVRHIYRDRLGVVLSQGSFPNLISCLTVLAKNHRFQRISLQSLEALKSTERAMLTSSQCPLSKNYTGEDSSENDPLVRYWFPILYGFHDILMSGEDMEVRSRALQCLFEALTEYGDTFTPEFWDIICRQLLFPIFFVLRSDKEGPKLNNMEDLTIWLSTTMVEALRNLIQLYSTFFSRLEHMLIGYLDLLSSCICQENDTLARIGTACLQQLVIENASNFEEKHWKEVVKTFQYLFRTTTAEQLFSQGQEPQEETFDGIRTSVFDTTSAPTLSDNASLAEAGTANPNSSGSVAVPVGKKKEFKALIVKCVLQLLLIEALSELLIKNKQVYEAAPVKEVCELLEVLKQSWLFAKRFNADRELRISLWKMGFMKQLPNLLRQEVASASGYINVSLQLYGDRRMQTLQDEQISAQVIPTCEDLLVEFTRLDEANARNVSAWRPVICDIFRAYTSFGREEFLLHLDIFYVQATEILRMENVDGELRKCLEMLFKRAGELVIFSKTKGKQKV</sequence>
<comment type="subcellular location">
    <subcellularLocation>
        <location evidence="7">Cytoplasmic vesicle</location>
        <location evidence="7">COPI-coated vesicle membrane</location>
    </subcellularLocation>
    <subcellularLocation>
        <location evidence="6">Cytoplasmic vesicle</location>
        <location evidence="6">COPII-coated vesicle membrane</location>
    </subcellularLocation>
</comment>
<dbReference type="CDD" id="cd00171">
    <property type="entry name" value="Sec7"/>
    <property type="match status" value="1"/>
</dbReference>
<accession>R4X6G5</accession>
<dbReference type="GO" id="GO:0005085">
    <property type="term" value="F:guanyl-nucleotide exchange factor activity"/>
    <property type="evidence" value="ECO:0007669"/>
    <property type="project" value="InterPro"/>
</dbReference>
<feature type="compositionally biased region" description="Basic and acidic residues" evidence="8">
    <location>
        <begin position="704"/>
        <end position="713"/>
    </location>
</feature>
<dbReference type="PANTHER" id="PTHR10663:SF375">
    <property type="entry name" value="LD29171P"/>
    <property type="match status" value="1"/>
</dbReference>
<dbReference type="EMBL" id="CAHR02000005">
    <property type="protein sequence ID" value="CCG80699.1"/>
    <property type="molecule type" value="Genomic_DNA"/>
</dbReference>
<evidence type="ECO:0000313" key="11">
    <source>
        <dbReference type="Proteomes" id="UP000013776"/>
    </source>
</evidence>
<evidence type="ECO:0000256" key="2">
    <source>
        <dbReference type="ARBA" id="ARBA00022490"/>
    </source>
</evidence>
<dbReference type="InterPro" id="IPR035999">
    <property type="entry name" value="Sec7_dom_sf"/>
</dbReference>
<dbReference type="OrthoDB" id="18431at2759"/>
<dbReference type="FunFam" id="1.10.1000.11:FF:000003">
    <property type="entry name" value="Brefeldin A-inhibited guanine nucleotide-exchange protein 1"/>
    <property type="match status" value="1"/>
</dbReference>
<dbReference type="SUPFAM" id="SSF48425">
    <property type="entry name" value="Sec7 domain"/>
    <property type="match status" value="1"/>
</dbReference>
<dbReference type="InterPro" id="IPR046455">
    <property type="entry name" value="Sec7/BIG1-like_C"/>
</dbReference>
<evidence type="ECO:0000256" key="6">
    <source>
        <dbReference type="ARBA" id="ARBA00049643"/>
    </source>
</evidence>
<dbReference type="Pfam" id="PF16213">
    <property type="entry name" value="DCB"/>
    <property type="match status" value="1"/>
</dbReference>
<dbReference type="InterPro" id="IPR000904">
    <property type="entry name" value="Sec7_dom"/>
</dbReference>
<dbReference type="Pfam" id="PF09324">
    <property type="entry name" value="Sec7-like_HDS"/>
    <property type="match status" value="1"/>
</dbReference>
<dbReference type="PANTHER" id="PTHR10663">
    <property type="entry name" value="GUANYL-NUCLEOTIDE EXCHANGE FACTOR"/>
    <property type="match status" value="1"/>
</dbReference>
<keyword evidence="5" id="KW-0968">Cytoplasmic vesicle</keyword>
<dbReference type="Pfam" id="PF20252">
    <property type="entry name" value="BIG2_C"/>
    <property type="match status" value="1"/>
</dbReference>
<keyword evidence="4" id="KW-0472">Membrane</keyword>
<reference evidence="10 11" key="1">
    <citation type="journal article" date="2013" name="MBio">
        <title>Genome sequencing of the plant pathogen Taphrina deformans, the causal agent of peach leaf curl.</title>
        <authorList>
            <person name="Cisse O.H."/>
            <person name="Almeida J.M.G.C.F."/>
            <person name="Fonseca A."/>
            <person name="Kumar A.A."/>
            <person name="Salojaervi J."/>
            <person name="Overmyer K."/>
            <person name="Hauser P.M."/>
            <person name="Pagni M."/>
        </authorList>
    </citation>
    <scope>NUCLEOTIDE SEQUENCE [LARGE SCALE GENOMIC DNA]</scope>
    <source>
        <strain evidence="11">PYCC 5710 / ATCC 11124 / CBS 356.35 / IMI 108563 / JCM 9778 / NBRC 8474</strain>
    </source>
</reference>
<dbReference type="SUPFAM" id="SSF48371">
    <property type="entry name" value="ARM repeat"/>
    <property type="match status" value="1"/>
</dbReference>
<dbReference type="Proteomes" id="UP000013776">
    <property type="component" value="Unassembled WGS sequence"/>
</dbReference>
<dbReference type="eggNOG" id="KOG0929">
    <property type="taxonomic scope" value="Eukaryota"/>
</dbReference>
<evidence type="ECO:0000256" key="3">
    <source>
        <dbReference type="ARBA" id="ARBA00022927"/>
    </source>
</evidence>
<proteinExistence type="predicted"/>
<dbReference type="InterPro" id="IPR016024">
    <property type="entry name" value="ARM-type_fold"/>
</dbReference>
<feature type="compositionally biased region" description="Polar residues" evidence="8">
    <location>
        <begin position="1156"/>
        <end position="1175"/>
    </location>
</feature>
<dbReference type="InterPro" id="IPR032629">
    <property type="entry name" value="DCB_dom"/>
</dbReference>
<dbReference type="Gene3D" id="1.10.1000.11">
    <property type="entry name" value="Arf Nucleotide-binding Site Opener,domain 2"/>
    <property type="match status" value="1"/>
</dbReference>
<feature type="region of interest" description="Disordered" evidence="8">
    <location>
        <begin position="696"/>
        <end position="735"/>
    </location>
</feature>
<dbReference type="InterPro" id="IPR023394">
    <property type="entry name" value="Sec7_C_sf"/>
</dbReference>
<dbReference type="Pfam" id="PF12783">
    <property type="entry name" value="Sec7-like_HUS"/>
    <property type="match status" value="1"/>
</dbReference>
<evidence type="ECO:0000256" key="4">
    <source>
        <dbReference type="ARBA" id="ARBA00023136"/>
    </source>
</evidence>